<protein>
    <submittedName>
        <fullName evidence="1">Uncharacterized protein</fullName>
    </submittedName>
</protein>
<reference evidence="1" key="1">
    <citation type="journal article" date="2019" name="Sci. Rep.">
        <title>Draft genome of Tanacetum cinerariifolium, the natural source of mosquito coil.</title>
        <authorList>
            <person name="Yamashiro T."/>
            <person name="Shiraishi A."/>
            <person name="Satake H."/>
            <person name="Nakayama K."/>
        </authorList>
    </citation>
    <scope>NUCLEOTIDE SEQUENCE</scope>
</reference>
<feature type="non-terminal residue" evidence="1">
    <location>
        <position position="99"/>
    </location>
</feature>
<comment type="caution">
    <text evidence="1">The sequence shown here is derived from an EMBL/GenBank/DDBJ whole genome shotgun (WGS) entry which is preliminary data.</text>
</comment>
<dbReference type="AlphaFoldDB" id="A0A699WG89"/>
<proteinExistence type="predicted"/>
<name>A0A699WG89_TANCI</name>
<evidence type="ECO:0000313" key="1">
    <source>
        <dbReference type="EMBL" id="GFD44796.1"/>
    </source>
</evidence>
<dbReference type="EMBL" id="BKCJ011631404">
    <property type="protein sequence ID" value="GFD44796.1"/>
    <property type="molecule type" value="Genomic_DNA"/>
</dbReference>
<sequence length="99" mass="10441">MAKTGDAVVPDTPHAQILLPVPGRSRDKPRSYSVWLDVSRDAAQDDCPVMSSPGPFAPPPSLFLPLTEEAAQGLAAGESLDDFLADATRAQLAALMLLI</sequence>
<gene>
    <name evidence="1" type="ORF">Tci_916765</name>
</gene>
<organism evidence="1">
    <name type="scientific">Tanacetum cinerariifolium</name>
    <name type="common">Dalmatian daisy</name>
    <name type="synonym">Chrysanthemum cinerariifolium</name>
    <dbReference type="NCBI Taxonomy" id="118510"/>
    <lineage>
        <taxon>Eukaryota</taxon>
        <taxon>Viridiplantae</taxon>
        <taxon>Streptophyta</taxon>
        <taxon>Embryophyta</taxon>
        <taxon>Tracheophyta</taxon>
        <taxon>Spermatophyta</taxon>
        <taxon>Magnoliopsida</taxon>
        <taxon>eudicotyledons</taxon>
        <taxon>Gunneridae</taxon>
        <taxon>Pentapetalae</taxon>
        <taxon>asterids</taxon>
        <taxon>campanulids</taxon>
        <taxon>Asterales</taxon>
        <taxon>Asteraceae</taxon>
        <taxon>Asteroideae</taxon>
        <taxon>Anthemideae</taxon>
        <taxon>Anthemidinae</taxon>
        <taxon>Tanacetum</taxon>
    </lineage>
</organism>
<accession>A0A699WG89</accession>